<dbReference type="Gene3D" id="2.130.10.10">
    <property type="entry name" value="YVTN repeat-like/Quinoprotein amine dehydrogenase"/>
    <property type="match status" value="1"/>
</dbReference>
<evidence type="ECO:0008006" key="3">
    <source>
        <dbReference type="Google" id="ProtNLM"/>
    </source>
</evidence>
<comment type="caution">
    <text evidence="1">The sequence shown here is derived from an EMBL/GenBank/DDBJ whole genome shotgun (WGS) entry which is preliminary data.</text>
</comment>
<gene>
    <name evidence="1" type="ORF">Pme01_19700</name>
</gene>
<sequence length="283" mass="30071">MTPLHGVALTGPVRLRLLVASNPPELVDVDTGARTPVTGLPAGADRPTWVTAVGQDAVITSSCLTCDAGGDVYVLRRGTTVARRIAAGSSVVASPDGRGVWLTRYDGTTCTLQEVALDGQTRTASRPVDCHVVPRAVTGRYLLTGAATGDGALVLTDVQAGSRTTIRRPTAIGDPSDGLASPDNRYLAIAFEHPAWPGPTQRLDLWLLEPASQRWQQAPSMPVPAALKFTAMTWLPDGRLVLLGDFEHVGQAVAVWRPGEDQFGIRTLALPEQRAEAFVVWPS</sequence>
<dbReference type="InterPro" id="IPR015943">
    <property type="entry name" value="WD40/YVTN_repeat-like_dom_sf"/>
</dbReference>
<proteinExistence type="predicted"/>
<organism evidence="1 2">
    <name type="scientific">Planosporangium mesophilum</name>
    <dbReference type="NCBI Taxonomy" id="689768"/>
    <lineage>
        <taxon>Bacteria</taxon>
        <taxon>Bacillati</taxon>
        <taxon>Actinomycetota</taxon>
        <taxon>Actinomycetes</taxon>
        <taxon>Micromonosporales</taxon>
        <taxon>Micromonosporaceae</taxon>
        <taxon>Planosporangium</taxon>
    </lineage>
</organism>
<accession>A0A8J3T9K6</accession>
<evidence type="ECO:0000313" key="2">
    <source>
        <dbReference type="Proteomes" id="UP000599074"/>
    </source>
</evidence>
<dbReference type="SUPFAM" id="SSF82171">
    <property type="entry name" value="DPP6 N-terminal domain-like"/>
    <property type="match status" value="1"/>
</dbReference>
<reference evidence="1" key="1">
    <citation type="submission" date="2021-01" db="EMBL/GenBank/DDBJ databases">
        <title>Whole genome shotgun sequence of Planosporangium mesophilum NBRC 109066.</title>
        <authorList>
            <person name="Komaki H."/>
            <person name="Tamura T."/>
        </authorList>
    </citation>
    <scope>NUCLEOTIDE SEQUENCE</scope>
    <source>
        <strain evidence="1">NBRC 109066</strain>
    </source>
</reference>
<dbReference type="EMBL" id="BOON01000018">
    <property type="protein sequence ID" value="GII22373.1"/>
    <property type="molecule type" value="Genomic_DNA"/>
</dbReference>
<protein>
    <recommendedName>
        <fullName evidence="3">WD40 repeat domain-containing protein</fullName>
    </recommendedName>
</protein>
<evidence type="ECO:0000313" key="1">
    <source>
        <dbReference type="EMBL" id="GII22373.1"/>
    </source>
</evidence>
<dbReference type="AlphaFoldDB" id="A0A8J3T9K6"/>
<dbReference type="Proteomes" id="UP000599074">
    <property type="component" value="Unassembled WGS sequence"/>
</dbReference>
<name>A0A8J3T9K6_9ACTN</name>
<keyword evidence="2" id="KW-1185">Reference proteome</keyword>